<evidence type="ECO:0000313" key="1">
    <source>
        <dbReference type="EMBL" id="KAJ9601678.1"/>
    </source>
</evidence>
<feature type="non-terminal residue" evidence="1">
    <location>
        <position position="1"/>
    </location>
</feature>
<dbReference type="EMBL" id="JASPKZ010000005">
    <property type="protein sequence ID" value="KAJ9601678.1"/>
    <property type="molecule type" value="Genomic_DNA"/>
</dbReference>
<sequence length="137" mass="15594">SQVPFGKCCGFGFNCNDAPWPNCNDAPWVNSTDVPWLNFSDASSTILERQVWKLEDILLHRYHLMTAADLVSFLWLNCSGAPWPNSNDAAWFNSSDAPQTILERRLWKLEDILLHRYHLVTAADLVSFLWPNSSDAP</sequence>
<protein>
    <submittedName>
        <fullName evidence="1">Uncharacterized protein</fullName>
    </submittedName>
</protein>
<keyword evidence="2" id="KW-1185">Reference proteome</keyword>
<name>A0AAD8ESY6_DIPPU</name>
<reference evidence="1" key="2">
    <citation type="submission" date="2023-05" db="EMBL/GenBank/DDBJ databases">
        <authorList>
            <person name="Fouks B."/>
        </authorList>
    </citation>
    <scope>NUCLEOTIDE SEQUENCE</scope>
    <source>
        <strain evidence="1">Stay&amp;Tobe</strain>
        <tissue evidence="1">Testes</tissue>
    </source>
</reference>
<comment type="caution">
    <text evidence="1">The sequence shown here is derived from an EMBL/GenBank/DDBJ whole genome shotgun (WGS) entry which is preliminary data.</text>
</comment>
<gene>
    <name evidence="1" type="ORF">L9F63_000149</name>
</gene>
<accession>A0AAD8ESY6</accession>
<proteinExistence type="predicted"/>
<reference evidence="1" key="1">
    <citation type="journal article" date="2023" name="IScience">
        <title>Live-bearing cockroach genome reveals convergent evolutionary mechanisms linked to viviparity in insects and beyond.</title>
        <authorList>
            <person name="Fouks B."/>
            <person name="Harrison M.C."/>
            <person name="Mikhailova A.A."/>
            <person name="Marchal E."/>
            <person name="English S."/>
            <person name="Carruthers M."/>
            <person name="Jennings E.C."/>
            <person name="Chiamaka E.L."/>
            <person name="Frigard R.A."/>
            <person name="Pippel M."/>
            <person name="Attardo G.M."/>
            <person name="Benoit J.B."/>
            <person name="Bornberg-Bauer E."/>
            <person name="Tobe S.S."/>
        </authorList>
    </citation>
    <scope>NUCLEOTIDE SEQUENCE</scope>
    <source>
        <strain evidence="1">Stay&amp;Tobe</strain>
    </source>
</reference>
<dbReference type="Proteomes" id="UP001233999">
    <property type="component" value="Unassembled WGS sequence"/>
</dbReference>
<dbReference type="AlphaFoldDB" id="A0AAD8ESY6"/>
<organism evidence="1 2">
    <name type="scientific">Diploptera punctata</name>
    <name type="common">Pacific beetle cockroach</name>
    <dbReference type="NCBI Taxonomy" id="6984"/>
    <lineage>
        <taxon>Eukaryota</taxon>
        <taxon>Metazoa</taxon>
        <taxon>Ecdysozoa</taxon>
        <taxon>Arthropoda</taxon>
        <taxon>Hexapoda</taxon>
        <taxon>Insecta</taxon>
        <taxon>Pterygota</taxon>
        <taxon>Neoptera</taxon>
        <taxon>Polyneoptera</taxon>
        <taxon>Dictyoptera</taxon>
        <taxon>Blattodea</taxon>
        <taxon>Blaberoidea</taxon>
        <taxon>Blaberidae</taxon>
        <taxon>Diplopterinae</taxon>
        <taxon>Diploptera</taxon>
    </lineage>
</organism>
<evidence type="ECO:0000313" key="2">
    <source>
        <dbReference type="Proteomes" id="UP001233999"/>
    </source>
</evidence>